<sequence length="225" mass="26022">MNRPVIYTDFDGVLNAFPDSKIQRRGGVGHTGWLKPDDPRASLYSSDHAFPLTGNLVVEVPPGRYRLRWSRELADGFHKLAVAGMVELAWLTTWQPYCVNTLDPALGWNSDIVHTVRWYDSVTNQGRFSGKLDTIFSRLRFETYQEDPSPIIWLDDEECYPARAKYIETWKPAAPLLMIRPDERIGISRRQWLLIRDFVHHPDEYPPVTLDEEPTIRAHAMHHGL</sequence>
<protein>
    <submittedName>
        <fullName evidence="1">Uncharacterized protein</fullName>
    </submittedName>
</protein>
<name>A0A087E8X5_9BIFI</name>
<dbReference type="Proteomes" id="UP000029003">
    <property type="component" value="Unassembled WGS sequence"/>
</dbReference>
<accession>A0A087E8X5</accession>
<evidence type="ECO:0000313" key="2">
    <source>
        <dbReference type="Proteomes" id="UP000029003"/>
    </source>
</evidence>
<dbReference type="OrthoDB" id="5124141at2"/>
<proteinExistence type="predicted"/>
<dbReference type="EMBL" id="JGZT01000003">
    <property type="protein sequence ID" value="KFJ04226.1"/>
    <property type="molecule type" value="Genomic_DNA"/>
</dbReference>
<gene>
    <name evidence="1" type="ORF">THER5_1796</name>
</gene>
<evidence type="ECO:0000313" key="1">
    <source>
        <dbReference type="EMBL" id="KFJ04226.1"/>
    </source>
</evidence>
<organism evidence="1 2">
    <name type="scientific">Bifidobacterium thermacidophilum subsp. thermacidophilum</name>
    <dbReference type="NCBI Taxonomy" id="79262"/>
    <lineage>
        <taxon>Bacteria</taxon>
        <taxon>Bacillati</taxon>
        <taxon>Actinomycetota</taxon>
        <taxon>Actinomycetes</taxon>
        <taxon>Bifidobacteriales</taxon>
        <taxon>Bifidobacteriaceae</taxon>
        <taxon>Bifidobacterium</taxon>
    </lineage>
</organism>
<dbReference type="RefSeq" id="WP_029575695.1">
    <property type="nucleotide sequence ID" value="NZ_JGZT01000003.1"/>
</dbReference>
<reference evidence="1 2" key="1">
    <citation type="submission" date="2014-03" db="EMBL/GenBank/DDBJ databases">
        <title>Genomics of Bifidobacteria.</title>
        <authorList>
            <person name="Ventura M."/>
            <person name="Milani C."/>
            <person name="Lugli G.A."/>
        </authorList>
    </citation>
    <scope>NUCLEOTIDE SEQUENCE [LARGE SCALE GENOMIC DNA]</scope>
    <source>
        <strain evidence="1 2">LMG 21395</strain>
    </source>
</reference>
<dbReference type="AlphaFoldDB" id="A0A087E8X5"/>
<comment type="caution">
    <text evidence="1">The sequence shown here is derived from an EMBL/GenBank/DDBJ whole genome shotgun (WGS) entry which is preliminary data.</text>
</comment>